<dbReference type="AlphaFoldDB" id="A0A1I7SZ90"/>
<dbReference type="PANTHER" id="PTHR35366:SF3">
    <property type="entry name" value="CW-TYPE DOMAIN-CONTAINING PROTEIN"/>
    <property type="match status" value="1"/>
</dbReference>
<evidence type="ECO:0000256" key="1">
    <source>
        <dbReference type="SAM" id="MobiDB-lite"/>
    </source>
</evidence>
<name>A0A1I7SZ90_9PELO</name>
<organism evidence="2 3">
    <name type="scientific">Caenorhabditis tropicalis</name>
    <dbReference type="NCBI Taxonomy" id="1561998"/>
    <lineage>
        <taxon>Eukaryota</taxon>
        <taxon>Metazoa</taxon>
        <taxon>Ecdysozoa</taxon>
        <taxon>Nematoda</taxon>
        <taxon>Chromadorea</taxon>
        <taxon>Rhabditida</taxon>
        <taxon>Rhabditina</taxon>
        <taxon>Rhabditomorpha</taxon>
        <taxon>Rhabditoidea</taxon>
        <taxon>Rhabditidae</taxon>
        <taxon>Peloderinae</taxon>
        <taxon>Caenorhabditis</taxon>
    </lineage>
</organism>
<evidence type="ECO:0000313" key="3">
    <source>
        <dbReference type="WBParaSite" id="Csp11.Scaffold408.g940.t1"/>
    </source>
</evidence>
<evidence type="ECO:0000313" key="2">
    <source>
        <dbReference type="Proteomes" id="UP000095282"/>
    </source>
</evidence>
<protein>
    <submittedName>
        <fullName evidence="3">AAA domain-containing protein</fullName>
    </submittedName>
</protein>
<dbReference type="WBParaSite" id="Csp11.Scaffold408.g940.t1">
    <property type="protein sequence ID" value="Csp11.Scaffold408.g940.t1"/>
    <property type="gene ID" value="Csp11.Scaffold408.g940"/>
</dbReference>
<feature type="compositionally biased region" description="Acidic residues" evidence="1">
    <location>
        <begin position="487"/>
        <end position="496"/>
    </location>
</feature>
<keyword evidence="2" id="KW-1185">Reference proteome</keyword>
<feature type="region of interest" description="Disordered" evidence="1">
    <location>
        <begin position="475"/>
        <end position="509"/>
    </location>
</feature>
<sequence length="526" mass="61157">MSGWTDLPKNAKQKVIEKLDFMSRMENTYLKREGYFAAGQNIPPYAWSYKIIADLFVRDSVTLGAFEIEIGDERPHIQQLETAMMMRSFKSKKIRTKKLVTNWFFNPPNVMMIQKNLCDEKVLETIEVNGLRPGSMLKPYQLIDRTVFPDPEPPGNKRFTDFPVEHMSKALFQNSEICMEDDDSPSFSSSILQSVMNHGFISFRFADKSGNNGFDEMPVIEEKLNDEVRMKRMIVENRGVAIRWMKSKCGMWSHMVDLNTEHKFSDFFKNEKCGLRWLCKDCTDPFDFWYYHNIPRRALVEPEWLASFIVTIQDSPNSPTPETILIQEMHQKYKEEEEKTKKTATSDEKKSWGFKKWVDEATVILIYLFFQEGDLILNVYPPILKHPIDFEDRGILEASGKRFSVEHGYLMEFIKSGWFNEKEMQEAMDERRKQLKGKKIRTHVQVGNLEFQADNVSAGAVMNFDVTRTYMSSDVEEISTSSRDSSDSEDSDDTDSEDHGEVYEKAPDVLEKVNESLNKLMSLGHE</sequence>
<proteinExistence type="predicted"/>
<dbReference type="eggNOG" id="ENOG502T3H9">
    <property type="taxonomic scope" value="Eukaryota"/>
</dbReference>
<accession>A0A1I7SZ90</accession>
<dbReference type="Proteomes" id="UP000095282">
    <property type="component" value="Unplaced"/>
</dbReference>
<reference evidence="3" key="1">
    <citation type="submission" date="2016-11" db="UniProtKB">
        <authorList>
            <consortium name="WormBaseParasite"/>
        </authorList>
    </citation>
    <scope>IDENTIFICATION</scope>
</reference>
<dbReference type="PANTHER" id="PTHR35366">
    <property type="entry name" value="PROTEIN CBG18620"/>
    <property type="match status" value="1"/>
</dbReference>
<feature type="compositionally biased region" description="Basic and acidic residues" evidence="1">
    <location>
        <begin position="497"/>
        <end position="509"/>
    </location>
</feature>